<dbReference type="EMBL" id="JBHSPR010000001">
    <property type="protein sequence ID" value="MFC6014652.1"/>
    <property type="molecule type" value="Genomic_DNA"/>
</dbReference>
<evidence type="ECO:0000313" key="1">
    <source>
        <dbReference type="EMBL" id="MFC6014652.1"/>
    </source>
</evidence>
<gene>
    <name evidence="1" type="ORF">ACFP2T_00375</name>
</gene>
<comment type="caution">
    <text evidence="1">The sequence shown here is derived from an EMBL/GenBank/DDBJ whole genome shotgun (WGS) entry which is preliminary data.</text>
</comment>
<name>A0ABW1K015_9ACTN</name>
<dbReference type="RefSeq" id="WP_377416029.1">
    <property type="nucleotide sequence ID" value="NZ_JBHSPR010000001.1"/>
</dbReference>
<reference evidence="2" key="1">
    <citation type="journal article" date="2019" name="Int. J. Syst. Evol. Microbiol.">
        <title>The Global Catalogue of Microorganisms (GCM) 10K type strain sequencing project: providing services to taxonomists for standard genome sequencing and annotation.</title>
        <authorList>
            <consortium name="The Broad Institute Genomics Platform"/>
            <consortium name="The Broad Institute Genome Sequencing Center for Infectious Disease"/>
            <person name="Wu L."/>
            <person name="Ma J."/>
        </authorList>
    </citation>
    <scope>NUCLEOTIDE SEQUENCE [LARGE SCALE GENOMIC DNA]</scope>
    <source>
        <strain evidence="2">ZS-35-S2</strain>
    </source>
</reference>
<protein>
    <recommendedName>
        <fullName evidence="3">Flavin reductase</fullName>
    </recommendedName>
</protein>
<proteinExistence type="predicted"/>
<dbReference type="Proteomes" id="UP001596203">
    <property type="component" value="Unassembled WGS sequence"/>
</dbReference>
<keyword evidence="2" id="KW-1185">Reference proteome</keyword>
<organism evidence="1 2">
    <name type="scientific">Plantactinospora solaniradicis</name>
    <dbReference type="NCBI Taxonomy" id="1723736"/>
    <lineage>
        <taxon>Bacteria</taxon>
        <taxon>Bacillati</taxon>
        <taxon>Actinomycetota</taxon>
        <taxon>Actinomycetes</taxon>
        <taxon>Micromonosporales</taxon>
        <taxon>Micromonosporaceae</taxon>
        <taxon>Plantactinospora</taxon>
    </lineage>
</organism>
<evidence type="ECO:0000313" key="2">
    <source>
        <dbReference type="Proteomes" id="UP001596203"/>
    </source>
</evidence>
<evidence type="ECO:0008006" key="3">
    <source>
        <dbReference type="Google" id="ProtNLM"/>
    </source>
</evidence>
<sequence length="103" mass="11665">MPSASGAEPHRARPIQTGRLVVRRPFERFRAHTHTRPLFLCRECGAPWPCQPARLALLVCYRGDPQGLRDFLSGRLMVARADQPRIDPAELAVRFLGWIPPDP</sequence>
<accession>A0ABW1K015</accession>